<keyword evidence="1" id="KW-0929">Antimicrobial</keyword>
<dbReference type="SUPFAM" id="SSF57598">
    <property type="entry name" value="Antifungal protein (AGAFP)"/>
    <property type="match status" value="1"/>
</dbReference>
<name>A0A8K0WIU5_9HYPO</name>
<dbReference type="InterPro" id="IPR023112">
    <property type="entry name" value="Antifungal-protein_dom_sf"/>
</dbReference>
<comment type="caution">
    <text evidence="4">The sequence shown here is derived from an EMBL/GenBank/DDBJ whole genome shotgun (WGS) entry which is preliminary data.</text>
</comment>
<feature type="chain" id="PRO_5035458070" description="Antifungal protein" evidence="3">
    <location>
        <begin position="19"/>
        <end position="84"/>
    </location>
</feature>
<dbReference type="Gene3D" id="2.40.50.60">
    <property type="entry name" value="Antifungal protein domain"/>
    <property type="match status" value="1"/>
</dbReference>
<dbReference type="InterPro" id="IPR022706">
    <property type="entry name" value="Antifungal_prot"/>
</dbReference>
<reference evidence="4" key="1">
    <citation type="journal article" date="2021" name="Nat. Commun.">
        <title>Genetic determinants of endophytism in the Arabidopsis root mycobiome.</title>
        <authorList>
            <person name="Mesny F."/>
            <person name="Miyauchi S."/>
            <person name="Thiergart T."/>
            <person name="Pickel B."/>
            <person name="Atanasova L."/>
            <person name="Karlsson M."/>
            <person name="Huettel B."/>
            <person name="Barry K.W."/>
            <person name="Haridas S."/>
            <person name="Chen C."/>
            <person name="Bauer D."/>
            <person name="Andreopoulos W."/>
            <person name="Pangilinan J."/>
            <person name="LaButti K."/>
            <person name="Riley R."/>
            <person name="Lipzen A."/>
            <person name="Clum A."/>
            <person name="Drula E."/>
            <person name="Henrissat B."/>
            <person name="Kohler A."/>
            <person name="Grigoriev I.V."/>
            <person name="Martin F.M."/>
            <person name="Hacquard S."/>
        </authorList>
    </citation>
    <scope>NUCLEOTIDE SEQUENCE</scope>
    <source>
        <strain evidence="4">MPI-SDFR-AT-0068</strain>
    </source>
</reference>
<dbReference type="EMBL" id="JAGPXF010000001">
    <property type="protein sequence ID" value="KAH7263759.1"/>
    <property type="molecule type" value="Genomic_DNA"/>
</dbReference>
<evidence type="ECO:0000313" key="4">
    <source>
        <dbReference type="EMBL" id="KAH7263759.1"/>
    </source>
</evidence>
<gene>
    <name evidence="4" type="ORF">BKA59DRAFT_506774</name>
</gene>
<evidence type="ECO:0000313" key="5">
    <source>
        <dbReference type="Proteomes" id="UP000813427"/>
    </source>
</evidence>
<dbReference type="AlphaFoldDB" id="A0A8K0WIU5"/>
<keyword evidence="5" id="KW-1185">Reference proteome</keyword>
<evidence type="ECO:0000256" key="1">
    <source>
        <dbReference type="ARBA" id="ARBA00022529"/>
    </source>
</evidence>
<organism evidence="4 5">
    <name type="scientific">Fusarium tricinctum</name>
    <dbReference type="NCBI Taxonomy" id="61284"/>
    <lineage>
        <taxon>Eukaryota</taxon>
        <taxon>Fungi</taxon>
        <taxon>Dikarya</taxon>
        <taxon>Ascomycota</taxon>
        <taxon>Pezizomycotina</taxon>
        <taxon>Sordariomycetes</taxon>
        <taxon>Hypocreomycetidae</taxon>
        <taxon>Hypocreales</taxon>
        <taxon>Nectriaceae</taxon>
        <taxon>Fusarium</taxon>
        <taxon>Fusarium tricinctum species complex</taxon>
    </lineage>
</organism>
<dbReference type="GO" id="GO:0050832">
    <property type="term" value="P:defense response to fungus"/>
    <property type="evidence" value="ECO:0007669"/>
    <property type="project" value="UniProtKB-KW"/>
</dbReference>
<feature type="signal peptide" evidence="3">
    <location>
        <begin position="1"/>
        <end position="18"/>
    </location>
</feature>
<accession>A0A8K0WIU5</accession>
<sequence>MQFSTITLFLAATMGVAATPVDSPAQELDARGNLFPRLDYHGTCTKSTNRCRYINDKKRTVIISCPKFANKKVQSSKMLTDNFY</sequence>
<dbReference type="Proteomes" id="UP000813427">
    <property type="component" value="Unassembled WGS sequence"/>
</dbReference>
<evidence type="ECO:0000256" key="3">
    <source>
        <dbReference type="SAM" id="SignalP"/>
    </source>
</evidence>
<dbReference type="Pfam" id="PF11402">
    <property type="entry name" value="Antifungal_prot"/>
    <property type="match status" value="1"/>
</dbReference>
<evidence type="ECO:0000256" key="2">
    <source>
        <dbReference type="ARBA" id="ARBA00022577"/>
    </source>
</evidence>
<keyword evidence="3" id="KW-0732">Signal</keyword>
<dbReference type="GO" id="GO:0031640">
    <property type="term" value="P:killing of cells of another organism"/>
    <property type="evidence" value="ECO:0007669"/>
    <property type="project" value="UniProtKB-KW"/>
</dbReference>
<protein>
    <recommendedName>
        <fullName evidence="6">Antifungal protein</fullName>
    </recommendedName>
</protein>
<evidence type="ECO:0008006" key="6">
    <source>
        <dbReference type="Google" id="ProtNLM"/>
    </source>
</evidence>
<proteinExistence type="predicted"/>
<dbReference type="OrthoDB" id="4478077at2759"/>
<keyword evidence="2" id="KW-0295">Fungicide</keyword>